<feature type="domain" description="Cyclic nucleotide-binding" evidence="2">
    <location>
        <begin position="93"/>
        <end position="190"/>
    </location>
</feature>
<evidence type="ECO:0000259" key="2">
    <source>
        <dbReference type="PROSITE" id="PS50042"/>
    </source>
</evidence>
<dbReference type="KEGG" id="oar:OA238_c07290"/>
<accession>M9RKR5</accession>
<dbReference type="AlphaFoldDB" id="M9RKR5"/>
<dbReference type="STRING" id="391616.OA238_c07290"/>
<keyword evidence="4" id="KW-1185">Reference proteome</keyword>
<dbReference type="SMART" id="SM00100">
    <property type="entry name" value="cNMP"/>
    <property type="match status" value="1"/>
</dbReference>
<keyword evidence="1" id="KW-0472">Membrane</keyword>
<evidence type="ECO:0000313" key="4">
    <source>
        <dbReference type="Proteomes" id="UP000004688"/>
    </source>
</evidence>
<dbReference type="PROSITE" id="PS50042">
    <property type="entry name" value="CNMP_BINDING_3"/>
    <property type="match status" value="1"/>
</dbReference>
<dbReference type="HOGENOM" id="CLU_100586_0_0_5"/>
<dbReference type="InterPro" id="IPR018490">
    <property type="entry name" value="cNMP-bd_dom_sf"/>
</dbReference>
<dbReference type="Proteomes" id="UP000004688">
    <property type="component" value="Chromosome"/>
</dbReference>
<dbReference type="eggNOG" id="COG0664">
    <property type="taxonomic scope" value="Bacteria"/>
</dbReference>
<sequence length="225" mass="24873">MTDFFTPNVLIACAAGASALGYLLINQMQLRMMMFIGSSFYVAYYATVAAVPLYGVIYTSMGLMLTNLIGMAVLTLRRFRISLPAEHTDIYPMFSMLSPGDFRLVMKHSNRAILDTDQTVTTEGDPVKCLYFILSGNAKVRKRGAQFALPDGVFVGEVAYLLQRPSVATTTIAAGAEVLRWHVDDMRQNIARNPRFKLAIDAMLSYDLARKVGEAVAPQMRPQVA</sequence>
<feature type="transmembrane region" description="Helical" evidence="1">
    <location>
        <begin position="6"/>
        <end position="25"/>
    </location>
</feature>
<dbReference type="OrthoDB" id="7638398at2"/>
<dbReference type="RefSeq" id="WP_015494179.1">
    <property type="nucleotide sequence ID" value="NC_020908.1"/>
</dbReference>
<name>M9RKR5_9RHOB</name>
<protein>
    <submittedName>
        <fullName evidence="3">Putative cyclic nucleotide binding protein</fullName>
    </submittedName>
</protein>
<reference evidence="3 4" key="1">
    <citation type="journal article" date="2013" name="PLoS ONE">
        <title>Poles Apart: Arctic and Antarctic Octadecabacter strains Share High Genome Plasticity and a New Type of Xanthorhodopsin.</title>
        <authorList>
            <person name="Vollmers J."/>
            <person name="Voget S."/>
            <person name="Dietrich S."/>
            <person name="Gollnow K."/>
            <person name="Smits M."/>
            <person name="Meyer K."/>
            <person name="Brinkhoff T."/>
            <person name="Simon M."/>
            <person name="Daniel R."/>
        </authorList>
    </citation>
    <scope>NUCLEOTIDE SEQUENCE [LARGE SCALE GENOMIC DNA]</scope>
    <source>
        <strain evidence="3 4">238</strain>
    </source>
</reference>
<evidence type="ECO:0000313" key="3">
    <source>
        <dbReference type="EMBL" id="AGI70951.1"/>
    </source>
</evidence>
<dbReference type="InterPro" id="IPR000595">
    <property type="entry name" value="cNMP-bd_dom"/>
</dbReference>
<dbReference type="Gene3D" id="2.60.120.10">
    <property type="entry name" value="Jelly Rolls"/>
    <property type="match status" value="1"/>
</dbReference>
<feature type="transmembrane region" description="Helical" evidence="1">
    <location>
        <begin position="32"/>
        <end position="51"/>
    </location>
</feature>
<evidence type="ECO:0000256" key="1">
    <source>
        <dbReference type="SAM" id="Phobius"/>
    </source>
</evidence>
<keyword evidence="1" id="KW-1133">Transmembrane helix</keyword>
<dbReference type="CDD" id="cd00038">
    <property type="entry name" value="CAP_ED"/>
    <property type="match status" value="1"/>
</dbReference>
<organism evidence="3 4">
    <name type="scientific">Octadecabacter arcticus 238</name>
    <dbReference type="NCBI Taxonomy" id="391616"/>
    <lineage>
        <taxon>Bacteria</taxon>
        <taxon>Pseudomonadati</taxon>
        <taxon>Pseudomonadota</taxon>
        <taxon>Alphaproteobacteria</taxon>
        <taxon>Rhodobacterales</taxon>
        <taxon>Roseobacteraceae</taxon>
        <taxon>Octadecabacter</taxon>
    </lineage>
</organism>
<gene>
    <name evidence="3" type="ORF">OA238_c07290</name>
</gene>
<dbReference type="SUPFAM" id="SSF51206">
    <property type="entry name" value="cAMP-binding domain-like"/>
    <property type="match status" value="1"/>
</dbReference>
<proteinExistence type="predicted"/>
<dbReference type="InterPro" id="IPR014710">
    <property type="entry name" value="RmlC-like_jellyroll"/>
</dbReference>
<keyword evidence="1" id="KW-0812">Transmembrane</keyword>
<dbReference type="EMBL" id="CP003742">
    <property type="protein sequence ID" value="AGI70951.1"/>
    <property type="molecule type" value="Genomic_DNA"/>
</dbReference>
<dbReference type="Pfam" id="PF00027">
    <property type="entry name" value="cNMP_binding"/>
    <property type="match status" value="1"/>
</dbReference>